<comment type="caution">
    <text evidence="2">The sequence shown here is derived from an EMBL/GenBank/DDBJ whole genome shotgun (WGS) entry which is preliminary data.</text>
</comment>
<name>A0AAI9EAD5_9PEZI</name>
<dbReference type="AlphaFoldDB" id="A0AAI9EAD5"/>
<dbReference type="Proteomes" id="UP001296104">
    <property type="component" value="Unassembled WGS sequence"/>
</dbReference>
<sequence>MDAVGRFFGRIRQRFQEPSDRDPRTPAKKSPSISSSRRGRRSIIKKQTHTPQWRKTPPHQLRLPSGPRTIRTRMREITAIYAAKTKTAIKKKATPRTTAPYERLFRTPGSLMRNRKLGKLFENLGTTVKTTEIEACAAAHDADTLLELFQEAKRRSRLKRAGSRCDPAALAEVANRVFGVAELCEMVLCRLPPRDIIVTRRVNRAFEETFEGSRGLRRITFQPASADLHLEGRLVSLNTMMFRRTLKAPGTEDGDECVWLKIIGFRAGSRMELRGEDLVGRMVLTQPPVRRVEVVLEYTTDYGRINPVENERGVTVQEVLKATRYRSLRMGYKATSAWVKLPDSVELV</sequence>
<feature type="compositionally biased region" description="Low complexity" evidence="1">
    <location>
        <begin position="1"/>
        <end position="10"/>
    </location>
</feature>
<gene>
    <name evidence="2" type="ORF">LECACI_7A004310</name>
</gene>
<feature type="region of interest" description="Disordered" evidence="1">
    <location>
        <begin position="1"/>
        <end position="66"/>
    </location>
</feature>
<feature type="compositionally biased region" description="Basic and acidic residues" evidence="1">
    <location>
        <begin position="14"/>
        <end position="25"/>
    </location>
</feature>
<reference evidence="2" key="1">
    <citation type="submission" date="2023-11" db="EMBL/GenBank/DDBJ databases">
        <authorList>
            <person name="Alioto T."/>
            <person name="Alioto T."/>
            <person name="Gomez Garrido J."/>
        </authorList>
    </citation>
    <scope>NUCLEOTIDE SEQUENCE</scope>
</reference>
<organism evidence="2 3">
    <name type="scientific">Lecanosticta acicola</name>
    <dbReference type="NCBI Taxonomy" id="111012"/>
    <lineage>
        <taxon>Eukaryota</taxon>
        <taxon>Fungi</taxon>
        <taxon>Dikarya</taxon>
        <taxon>Ascomycota</taxon>
        <taxon>Pezizomycotina</taxon>
        <taxon>Dothideomycetes</taxon>
        <taxon>Dothideomycetidae</taxon>
        <taxon>Mycosphaerellales</taxon>
        <taxon>Mycosphaerellaceae</taxon>
        <taxon>Lecanosticta</taxon>
    </lineage>
</organism>
<protein>
    <submittedName>
        <fullName evidence="2">Uncharacterized protein</fullName>
    </submittedName>
</protein>
<feature type="compositionally biased region" description="Basic residues" evidence="1">
    <location>
        <begin position="37"/>
        <end position="48"/>
    </location>
</feature>
<evidence type="ECO:0000256" key="1">
    <source>
        <dbReference type="SAM" id="MobiDB-lite"/>
    </source>
</evidence>
<keyword evidence="3" id="KW-1185">Reference proteome</keyword>
<dbReference type="EMBL" id="CAVMBE010000023">
    <property type="protein sequence ID" value="CAK4006299.1"/>
    <property type="molecule type" value="Genomic_DNA"/>
</dbReference>
<proteinExistence type="predicted"/>
<accession>A0AAI9EAD5</accession>
<evidence type="ECO:0000313" key="3">
    <source>
        <dbReference type="Proteomes" id="UP001296104"/>
    </source>
</evidence>
<evidence type="ECO:0000313" key="2">
    <source>
        <dbReference type="EMBL" id="CAK4006299.1"/>
    </source>
</evidence>